<reference evidence="3 4" key="1">
    <citation type="submission" date="2019-11" db="EMBL/GenBank/DDBJ databases">
        <title>Spirosoma endbachense sp. nov., isolated from a natural salt meadow.</title>
        <authorList>
            <person name="Rojas J."/>
            <person name="Ambika Manirajan B."/>
            <person name="Ratering S."/>
            <person name="Suarez C."/>
            <person name="Geissler-Plaum R."/>
            <person name="Schnell S."/>
        </authorList>
    </citation>
    <scope>NUCLEOTIDE SEQUENCE [LARGE SCALE GENOMIC DNA]</scope>
    <source>
        <strain evidence="3 4">I-24</strain>
    </source>
</reference>
<feature type="domain" description="Glucose/Sorbosone dehydrogenase" evidence="2">
    <location>
        <begin position="81"/>
        <end position="419"/>
    </location>
</feature>
<accession>A0A6P1VRN7</accession>
<dbReference type="InterPro" id="IPR011041">
    <property type="entry name" value="Quinoprot_gluc/sorb_DH_b-prop"/>
</dbReference>
<keyword evidence="1" id="KW-1133">Transmembrane helix</keyword>
<dbReference type="SUPFAM" id="SSF50952">
    <property type="entry name" value="Soluble quinoprotein glucose dehydrogenase"/>
    <property type="match status" value="1"/>
</dbReference>
<keyword evidence="1" id="KW-0472">Membrane</keyword>
<feature type="transmembrane region" description="Helical" evidence="1">
    <location>
        <begin position="12"/>
        <end position="29"/>
    </location>
</feature>
<dbReference type="PANTHER" id="PTHR19328:SF75">
    <property type="entry name" value="ALDOSE SUGAR DEHYDROGENASE YLII"/>
    <property type="match status" value="1"/>
</dbReference>
<sequence length="426" mass="47091">MTRTAMFGKAIYALLISLVATAGFSWFIWSLCQTDKKADINSNIKTIANVEEAGIAQAVFKSDKSVSPVRVINAYPKLTFDSPVEYTYANDGTNRVFVVEQTGRIKVFDNNANSSAAQIYLDIRKNVAYGGEMGLLGLAFHPKFNENGFFFVNYTKDNPRETVVSRFKASSVDASTIDPKSEVILFKFRQPYSNHNGGKVLFGPDGYLYVSTGDGGSGGDPKNNGQDRSSWLGKILRIDVNSTEKGNYGIPADNPFANNKEGFREEIFAYGLRNPWRISFDEQGQLWAGDVGQNEIEEIDIVTKGGNYGWRIKEGRADYNSDNNPSPKNLIEPIWQYSHSQGNVSITGGVVYRGSQNPSLRGKYIYADYASGRVWALKPDGNKAGSNQEIVSRAGAISAFGEDQKHELYMCDLGDGKILKLVENQQ</sequence>
<dbReference type="PANTHER" id="PTHR19328">
    <property type="entry name" value="HEDGEHOG-INTERACTING PROTEIN"/>
    <property type="match status" value="1"/>
</dbReference>
<dbReference type="Proteomes" id="UP000464577">
    <property type="component" value="Chromosome"/>
</dbReference>
<evidence type="ECO:0000259" key="2">
    <source>
        <dbReference type="Pfam" id="PF07995"/>
    </source>
</evidence>
<keyword evidence="4" id="KW-1185">Reference proteome</keyword>
<name>A0A6P1VRN7_9BACT</name>
<dbReference type="AlphaFoldDB" id="A0A6P1VRN7"/>
<dbReference type="KEGG" id="senf:GJR95_06975"/>
<keyword evidence="1" id="KW-0812">Transmembrane</keyword>
<dbReference type="Pfam" id="PF07995">
    <property type="entry name" value="GSDH"/>
    <property type="match status" value="1"/>
</dbReference>
<evidence type="ECO:0000313" key="3">
    <source>
        <dbReference type="EMBL" id="QHV94772.1"/>
    </source>
</evidence>
<evidence type="ECO:0000313" key="4">
    <source>
        <dbReference type="Proteomes" id="UP000464577"/>
    </source>
</evidence>
<dbReference type="InterPro" id="IPR012938">
    <property type="entry name" value="Glc/Sorbosone_DH"/>
</dbReference>
<dbReference type="EMBL" id="CP045997">
    <property type="protein sequence ID" value="QHV94772.1"/>
    <property type="molecule type" value="Genomic_DNA"/>
</dbReference>
<protein>
    <submittedName>
        <fullName evidence="3">Glucose sorbosone dehydrogenase</fullName>
    </submittedName>
</protein>
<gene>
    <name evidence="3" type="ORF">GJR95_06975</name>
</gene>
<proteinExistence type="predicted"/>
<dbReference type="Gene3D" id="2.120.10.30">
    <property type="entry name" value="TolB, C-terminal domain"/>
    <property type="match status" value="1"/>
</dbReference>
<organism evidence="3 4">
    <name type="scientific">Spirosoma endbachense</name>
    <dbReference type="NCBI Taxonomy" id="2666025"/>
    <lineage>
        <taxon>Bacteria</taxon>
        <taxon>Pseudomonadati</taxon>
        <taxon>Bacteroidota</taxon>
        <taxon>Cytophagia</taxon>
        <taxon>Cytophagales</taxon>
        <taxon>Cytophagaceae</taxon>
        <taxon>Spirosoma</taxon>
    </lineage>
</organism>
<evidence type="ECO:0000256" key="1">
    <source>
        <dbReference type="SAM" id="Phobius"/>
    </source>
</evidence>
<dbReference type="InterPro" id="IPR011042">
    <property type="entry name" value="6-blade_b-propeller_TolB-like"/>
</dbReference>